<feature type="domain" description="DNA2/NAM7 helicase helicase" evidence="2">
    <location>
        <begin position="552"/>
        <end position="839"/>
    </location>
</feature>
<keyword evidence="5" id="KW-1185">Reference proteome</keyword>
<dbReference type="InterPro" id="IPR045055">
    <property type="entry name" value="DNA2/NAM7-like"/>
</dbReference>
<feature type="region of interest" description="Disordered" evidence="1">
    <location>
        <begin position="1082"/>
        <end position="1120"/>
    </location>
</feature>
<feature type="region of interest" description="Disordered" evidence="1">
    <location>
        <begin position="323"/>
        <end position="382"/>
    </location>
</feature>
<keyword evidence="4" id="KW-0547">Nucleotide-binding</keyword>
<feature type="compositionally biased region" description="Polar residues" evidence="1">
    <location>
        <begin position="1109"/>
        <end position="1120"/>
    </location>
</feature>
<dbReference type="GO" id="GO:0016604">
    <property type="term" value="C:nuclear body"/>
    <property type="evidence" value="ECO:0007669"/>
    <property type="project" value="TreeGrafter"/>
</dbReference>
<evidence type="ECO:0000259" key="3">
    <source>
        <dbReference type="Pfam" id="PF13087"/>
    </source>
</evidence>
<feature type="compositionally biased region" description="Basic and acidic residues" evidence="1">
    <location>
        <begin position="331"/>
        <end position="350"/>
    </location>
</feature>
<feature type="compositionally biased region" description="Acidic residues" evidence="1">
    <location>
        <begin position="351"/>
        <end position="362"/>
    </location>
</feature>
<dbReference type="PANTHER" id="PTHR10887">
    <property type="entry name" value="DNA2/NAM7 HELICASE FAMILY"/>
    <property type="match status" value="1"/>
</dbReference>
<dbReference type="AlphaFoldDB" id="A0A9K3KMW4"/>
<feature type="region of interest" description="Disordered" evidence="1">
    <location>
        <begin position="398"/>
        <end position="473"/>
    </location>
</feature>
<reference evidence="4" key="1">
    <citation type="journal article" date="2021" name="Sci. Rep.">
        <title>Diploid genomic architecture of Nitzschia inconspicua, an elite biomass production diatom.</title>
        <authorList>
            <person name="Oliver A."/>
            <person name="Podell S."/>
            <person name="Pinowska A."/>
            <person name="Traller J.C."/>
            <person name="Smith S.R."/>
            <person name="McClure R."/>
            <person name="Beliaev A."/>
            <person name="Bohutskyi P."/>
            <person name="Hill E.A."/>
            <person name="Rabines A."/>
            <person name="Zheng H."/>
            <person name="Allen L.Z."/>
            <person name="Kuo A."/>
            <person name="Grigoriev I.V."/>
            <person name="Allen A.E."/>
            <person name="Hazlebeck D."/>
            <person name="Allen E.E."/>
        </authorList>
    </citation>
    <scope>NUCLEOTIDE SEQUENCE</scope>
    <source>
        <strain evidence="4">Hildebrandi</strain>
    </source>
</reference>
<dbReference type="Proteomes" id="UP000693970">
    <property type="component" value="Unassembled WGS sequence"/>
</dbReference>
<reference evidence="4" key="2">
    <citation type="submission" date="2021-04" db="EMBL/GenBank/DDBJ databases">
        <authorList>
            <person name="Podell S."/>
        </authorList>
    </citation>
    <scope>NUCLEOTIDE SEQUENCE</scope>
    <source>
        <strain evidence="4">Hildebrandi</strain>
    </source>
</reference>
<dbReference type="Pfam" id="PF13086">
    <property type="entry name" value="AAA_11"/>
    <property type="match status" value="1"/>
</dbReference>
<evidence type="ECO:0000313" key="5">
    <source>
        <dbReference type="Proteomes" id="UP000693970"/>
    </source>
</evidence>
<dbReference type="GO" id="GO:0004386">
    <property type="term" value="F:helicase activity"/>
    <property type="evidence" value="ECO:0007669"/>
    <property type="project" value="UniProtKB-KW"/>
</dbReference>
<dbReference type="InterPro" id="IPR047187">
    <property type="entry name" value="SF1_C_Upf1"/>
</dbReference>
<feature type="compositionally biased region" description="Polar residues" evidence="1">
    <location>
        <begin position="446"/>
        <end position="468"/>
    </location>
</feature>
<dbReference type="Pfam" id="PF13087">
    <property type="entry name" value="AAA_12"/>
    <property type="match status" value="1"/>
</dbReference>
<dbReference type="InterPro" id="IPR041677">
    <property type="entry name" value="DNA2/NAM7_AAA_11"/>
</dbReference>
<dbReference type="EMBL" id="JAGRRH010000021">
    <property type="protein sequence ID" value="KAG7346625.1"/>
    <property type="molecule type" value="Genomic_DNA"/>
</dbReference>
<sequence>MSDSRTSHFVKDRDGNSKFIGGAAMQRRNALKKTLRSKHATRILRPDQVLKSKETLSPKLSPFERYFAGLLRSDASDYAQRNKDHEVWSAICQRLGLPVPNSPLQPYYHTANAHFANRAALVMEESRYAIADGLRRLQRNYRHNPNPSRNHSNNNNNNNNKNQHDRTQPSANLGLETGEHQRDQSMVSMELLLKAVEHQEKTGHTVLTFAKEHEPFTRSEKQSLRNGTVFACLERKLPPSSVHHTLLAAVLPQSRDEIEQTNSFTVMVFKMVTKTVNQKWNVTSITSLLSEQRKYDACMEQIQRPVPFLLALLGGKRSTHTRFRDEEDDDHVQHDHPKDEKQTAAKKDSDNNEDESSSDEESSSSNDSSSDVDSSSSSESSIEVIEILDSDSDIEVLETINGNPPVSNSPTLSHQNELHQANAPTSDVEIIERQDESQEASKEPNNHAQVIENNATTSNELGSDTVDPNNDLYPIENVTSNSEEERADTAADLIDDAGMLEHVVSSCGDDVAMESSDANAEGNEEPDPVSSEDEVEVLEIIDVDSTFHMPRLNQSQHAAANAFLHSKPREITLIQGPPGTGKTTLLTSVIGQYVLETRQLQQGKRQLMVCAPTNKAVGVVCSRFLDTFIDEDSFPCNVILIGDDDKLFDDDFHRSGSNGSFSKLRSIFLYTYIECITNDYVNISRAIAKNTNLNAAIVSKIKKVALRLSKRISQNFSDTEVISLSGKILRLVNEMCVSNDHRIPSGLEDALRQICKAMNEWNRESIWQGLLKSADVIFGTLASTGAAFLRKSIGQVEDLVVDEAAAATEPEIYIPFIYSPKRLLAVGDPKQLPATLASQVAEKLGLDKSLHERLMFDCGFDHVMLDTQYRSKPSIMQFPALQFYDDKLRNGGNVIQAGYTNGLTLIDAHPYIMLQVNGVEKQVRSGSYQNFDEAVAIVGIIEKFRPSAVKKYGRAWCTSDRLRVITFYQAQVALISQLLRKKGLGNVLVATVDSSQGCEADHVIVSFVRSDGDSGRYSVGFLTDERRLNVGLTRAKYQLLCVGNIKRLSTLPEGKADVVRRLAADAFQRDCVIQLNPGQQHTTFPPGCRKRSTGADGSHNRRQKRRQNHPNSASSTDAFL</sequence>
<evidence type="ECO:0000256" key="1">
    <source>
        <dbReference type="SAM" id="MobiDB-lite"/>
    </source>
</evidence>
<evidence type="ECO:0000259" key="2">
    <source>
        <dbReference type="Pfam" id="PF13086"/>
    </source>
</evidence>
<feature type="compositionally biased region" description="Acidic residues" evidence="1">
    <location>
        <begin position="522"/>
        <end position="533"/>
    </location>
</feature>
<feature type="compositionally biased region" description="Polar residues" evidence="1">
    <location>
        <begin position="400"/>
        <end position="425"/>
    </location>
</feature>
<feature type="compositionally biased region" description="Low complexity" evidence="1">
    <location>
        <begin position="143"/>
        <end position="160"/>
    </location>
</feature>
<feature type="region of interest" description="Disordered" evidence="1">
    <location>
        <begin position="513"/>
        <end position="533"/>
    </location>
</feature>
<keyword evidence="4" id="KW-0378">Hydrolase</keyword>
<keyword evidence="4" id="KW-0067">ATP-binding</keyword>
<feature type="compositionally biased region" description="Basic and acidic residues" evidence="1">
    <location>
        <begin position="430"/>
        <end position="445"/>
    </location>
</feature>
<feature type="compositionally biased region" description="Low complexity" evidence="1">
    <location>
        <begin position="363"/>
        <end position="382"/>
    </location>
</feature>
<comment type="caution">
    <text evidence="4">The sequence shown here is derived from an EMBL/GenBank/DDBJ whole genome shotgun (WGS) entry which is preliminary data.</text>
</comment>
<accession>A0A9K3KMW4</accession>
<proteinExistence type="predicted"/>
<feature type="domain" description="DNA2/NAM7 helicase-like C-terminal" evidence="3">
    <location>
        <begin position="846"/>
        <end position="1045"/>
    </location>
</feature>
<keyword evidence="4" id="KW-0347">Helicase</keyword>
<evidence type="ECO:0000313" key="4">
    <source>
        <dbReference type="EMBL" id="KAG7346625.1"/>
    </source>
</evidence>
<dbReference type="OrthoDB" id="43512at2759"/>
<dbReference type="GO" id="GO:0001147">
    <property type="term" value="F:transcription termination site sequence-specific DNA binding"/>
    <property type="evidence" value="ECO:0007669"/>
    <property type="project" value="TreeGrafter"/>
</dbReference>
<gene>
    <name evidence="4" type="ORF">IV203_005694</name>
</gene>
<feature type="region of interest" description="Disordered" evidence="1">
    <location>
        <begin position="140"/>
        <end position="174"/>
    </location>
</feature>
<dbReference type="CDD" id="cd18808">
    <property type="entry name" value="SF1_C_Upf1"/>
    <property type="match status" value="1"/>
</dbReference>
<dbReference type="InterPro" id="IPR041679">
    <property type="entry name" value="DNA2/NAM7-like_C"/>
</dbReference>
<protein>
    <submittedName>
        <fullName evidence="4">DNA helicase</fullName>
    </submittedName>
</protein>
<dbReference type="PANTHER" id="PTHR10887:SF495">
    <property type="entry name" value="HELICASE SENATAXIN ISOFORM X1-RELATED"/>
    <property type="match status" value="1"/>
</dbReference>
<dbReference type="GO" id="GO:0006369">
    <property type="term" value="P:termination of RNA polymerase II transcription"/>
    <property type="evidence" value="ECO:0007669"/>
    <property type="project" value="TreeGrafter"/>
</dbReference>
<name>A0A9K3KMW4_9STRA</name>
<organism evidence="4 5">
    <name type="scientific">Nitzschia inconspicua</name>
    <dbReference type="NCBI Taxonomy" id="303405"/>
    <lineage>
        <taxon>Eukaryota</taxon>
        <taxon>Sar</taxon>
        <taxon>Stramenopiles</taxon>
        <taxon>Ochrophyta</taxon>
        <taxon>Bacillariophyta</taxon>
        <taxon>Bacillariophyceae</taxon>
        <taxon>Bacillariophycidae</taxon>
        <taxon>Bacillariales</taxon>
        <taxon>Bacillariaceae</taxon>
        <taxon>Nitzschia</taxon>
    </lineage>
</organism>